<protein>
    <recommendedName>
        <fullName evidence="1">Zinc finger CHC2-type domain-containing protein</fullName>
    </recommendedName>
</protein>
<dbReference type="KEGG" id="hmn:HM131_19075"/>
<keyword evidence="3" id="KW-1185">Reference proteome</keyword>
<dbReference type="GO" id="GO:0008270">
    <property type="term" value="F:zinc ion binding"/>
    <property type="evidence" value="ECO:0007669"/>
    <property type="project" value="InterPro"/>
</dbReference>
<dbReference type="GO" id="GO:0006260">
    <property type="term" value="P:DNA replication"/>
    <property type="evidence" value="ECO:0007669"/>
    <property type="project" value="InterPro"/>
</dbReference>
<dbReference type="EMBL" id="CP020772">
    <property type="protein sequence ID" value="ARI78810.1"/>
    <property type="molecule type" value="Genomic_DNA"/>
</dbReference>
<dbReference type="GO" id="GO:0003677">
    <property type="term" value="F:DNA binding"/>
    <property type="evidence" value="ECO:0007669"/>
    <property type="project" value="InterPro"/>
</dbReference>
<dbReference type="AlphaFoldDB" id="A0A1W5ZZX1"/>
<proteinExistence type="predicted"/>
<dbReference type="Gene3D" id="3.90.580.10">
    <property type="entry name" value="Zinc finger, CHC2-type domain"/>
    <property type="match status" value="1"/>
</dbReference>
<dbReference type="InterPro" id="IPR002694">
    <property type="entry name" value="Znf_CHC2"/>
</dbReference>
<organism evidence="2 3">
    <name type="scientific">Halobacillus mangrovi</name>
    <dbReference type="NCBI Taxonomy" id="402384"/>
    <lineage>
        <taxon>Bacteria</taxon>
        <taxon>Bacillati</taxon>
        <taxon>Bacillota</taxon>
        <taxon>Bacilli</taxon>
        <taxon>Bacillales</taxon>
        <taxon>Bacillaceae</taxon>
        <taxon>Halobacillus</taxon>
    </lineage>
</organism>
<evidence type="ECO:0000313" key="3">
    <source>
        <dbReference type="Proteomes" id="UP000192527"/>
    </source>
</evidence>
<dbReference type="Proteomes" id="UP000192527">
    <property type="component" value="Chromosome"/>
</dbReference>
<dbReference type="STRING" id="402384.HM131_19075"/>
<reference evidence="2 3" key="1">
    <citation type="submission" date="2017-04" db="EMBL/GenBank/DDBJ databases">
        <title>The whole genome sequencing and assembly of Halobacillus mangrovi strain.</title>
        <authorList>
            <person name="Lee S.-J."/>
            <person name="Park M.-K."/>
            <person name="Kim J.-Y."/>
            <person name="Lee Y.-J."/>
            <person name="Yi H."/>
            <person name="Bahn Y.-S."/>
            <person name="Kim J.F."/>
            <person name="Lee D.-W."/>
        </authorList>
    </citation>
    <scope>NUCLEOTIDE SEQUENCE [LARGE SCALE GENOMIC DNA]</scope>
    <source>
        <strain evidence="2 3">KTB 131</strain>
    </source>
</reference>
<gene>
    <name evidence="2" type="ORF">HM131_19075</name>
</gene>
<name>A0A1W5ZZX1_9BACI</name>
<dbReference type="GO" id="GO:0003899">
    <property type="term" value="F:DNA-directed RNA polymerase activity"/>
    <property type="evidence" value="ECO:0007669"/>
    <property type="project" value="InterPro"/>
</dbReference>
<dbReference type="OrthoDB" id="581132at2"/>
<dbReference type="SUPFAM" id="SSF57783">
    <property type="entry name" value="Zinc beta-ribbon"/>
    <property type="match status" value="1"/>
</dbReference>
<evidence type="ECO:0000259" key="1">
    <source>
        <dbReference type="Pfam" id="PF01807"/>
    </source>
</evidence>
<dbReference type="Pfam" id="PF01807">
    <property type="entry name" value="Zn_ribbon_DnaG"/>
    <property type="match status" value="1"/>
</dbReference>
<dbReference type="RefSeq" id="WP_085031269.1">
    <property type="nucleotide sequence ID" value="NZ_CP020772.1"/>
</dbReference>
<accession>A0A1W5ZZX1</accession>
<evidence type="ECO:0000313" key="2">
    <source>
        <dbReference type="EMBL" id="ARI78810.1"/>
    </source>
</evidence>
<sequence length="60" mass="7155">MSIIDHILDTVSITDALERYENVSFVNPKSQRKRFNIRCPYHNDRNPSFTVYTETNTFRC</sequence>
<feature type="domain" description="Zinc finger CHC2-type" evidence="1">
    <location>
        <begin position="2"/>
        <end position="60"/>
    </location>
</feature>
<dbReference type="InterPro" id="IPR036977">
    <property type="entry name" value="DNA_primase_Znf_CHC2"/>
</dbReference>